<evidence type="ECO:0000313" key="1">
    <source>
        <dbReference type="EMBL" id="MXO68727.1"/>
    </source>
</evidence>
<name>A0ABW9UXU2_9SPHN</name>
<keyword evidence="2" id="KW-1185">Reference proteome</keyword>
<dbReference type="EMBL" id="WTYO01000003">
    <property type="protein sequence ID" value="MXO68727.1"/>
    <property type="molecule type" value="Genomic_DNA"/>
</dbReference>
<comment type="caution">
    <text evidence="1">The sequence shown here is derived from an EMBL/GenBank/DDBJ whole genome shotgun (WGS) entry which is preliminary data.</text>
</comment>
<evidence type="ECO:0000313" key="2">
    <source>
        <dbReference type="Proteomes" id="UP000444401"/>
    </source>
</evidence>
<dbReference type="Proteomes" id="UP000444401">
    <property type="component" value="Unassembled WGS sequence"/>
</dbReference>
<accession>A0ABW9UXU2</accession>
<sequence length="130" mass="13658">MDVLLQLGASALAILALAALAHRLGLGGEPRIRDAAHARALAEEAIDGFDAQDIALDRAGQAALVRGGDGRVLLLRRHGARFAGRLVTGHGDVRLDRGLLFVATADRRFGSVALDLGPAAPRWAASLRRL</sequence>
<proteinExistence type="predicted"/>
<organism evidence="1 2">
    <name type="scientific">Pelagerythrobacter marinus</name>
    <dbReference type="NCBI Taxonomy" id="538382"/>
    <lineage>
        <taxon>Bacteria</taxon>
        <taxon>Pseudomonadati</taxon>
        <taxon>Pseudomonadota</taxon>
        <taxon>Alphaproteobacteria</taxon>
        <taxon>Sphingomonadales</taxon>
        <taxon>Erythrobacteraceae</taxon>
        <taxon>Pelagerythrobacter</taxon>
    </lineage>
</organism>
<gene>
    <name evidence="1" type="ORF">GRI72_07795</name>
</gene>
<protein>
    <submittedName>
        <fullName evidence="1">Uncharacterized protein</fullName>
    </submittedName>
</protein>
<reference evidence="1 2" key="1">
    <citation type="submission" date="2019-12" db="EMBL/GenBank/DDBJ databases">
        <title>Genomic-based taxomic classification of the family Erythrobacteraceae.</title>
        <authorList>
            <person name="Xu L."/>
        </authorList>
    </citation>
    <scope>NUCLEOTIDE SEQUENCE [LARGE SCALE GENOMIC DNA]</scope>
    <source>
        <strain evidence="1 2">H32</strain>
    </source>
</reference>